<dbReference type="SUPFAM" id="SSF53300">
    <property type="entry name" value="vWA-like"/>
    <property type="match status" value="1"/>
</dbReference>
<dbReference type="InterPro" id="IPR002035">
    <property type="entry name" value="VWF_A"/>
</dbReference>
<dbReference type="Gene3D" id="2.60.40.4270">
    <property type="entry name" value="Listeria-Bacteroides repeat domain"/>
    <property type="match status" value="1"/>
</dbReference>
<dbReference type="Pfam" id="PF09479">
    <property type="entry name" value="Flg_new"/>
    <property type="match status" value="1"/>
</dbReference>
<evidence type="ECO:0000313" key="4">
    <source>
        <dbReference type="EMBL" id="KXB81547.1"/>
    </source>
</evidence>
<comment type="subcellular location">
    <subcellularLocation>
        <location evidence="1">Cell envelope</location>
    </subcellularLocation>
</comment>
<feature type="domain" description="VWFA" evidence="3">
    <location>
        <begin position="74"/>
        <end position="184"/>
    </location>
</feature>
<dbReference type="EMBL" id="LSDN01000008">
    <property type="protein sequence ID" value="KXB81547.1"/>
    <property type="molecule type" value="Genomic_DNA"/>
</dbReference>
<dbReference type="InterPro" id="IPR013378">
    <property type="entry name" value="InlB-like_B-rpt"/>
</dbReference>
<accession>A0AB34X0L6</accession>
<gene>
    <name evidence="4" type="ORF">HMPREF1862_00524</name>
</gene>
<dbReference type="CDD" id="cd00198">
    <property type="entry name" value="vWFA"/>
    <property type="match status" value="1"/>
</dbReference>
<organism evidence="4 5">
    <name type="scientific">Varibaculum cambriense</name>
    <dbReference type="NCBI Taxonomy" id="184870"/>
    <lineage>
        <taxon>Bacteria</taxon>
        <taxon>Bacillati</taxon>
        <taxon>Actinomycetota</taxon>
        <taxon>Actinomycetes</taxon>
        <taxon>Actinomycetales</taxon>
        <taxon>Actinomycetaceae</taxon>
        <taxon>Varibaculum</taxon>
    </lineage>
</organism>
<feature type="signal peptide" evidence="2">
    <location>
        <begin position="1"/>
        <end position="30"/>
    </location>
</feature>
<evidence type="ECO:0000313" key="5">
    <source>
        <dbReference type="Proteomes" id="UP000070572"/>
    </source>
</evidence>
<dbReference type="PROSITE" id="PS50234">
    <property type="entry name" value="VWFA"/>
    <property type="match status" value="1"/>
</dbReference>
<dbReference type="Proteomes" id="UP000070572">
    <property type="component" value="Unassembled WGS sequence"/>
</dbReference>
<keyword evidence="2" id="KW-0732">Signal</keyword>
<dbReference type="Pfam" id="PF00092">
    <property type="entry name" value="VWA"/>
    <property type="match status" value="1"/>
</dbReference>
<dbReference type="RefSeq" id="WP_060920171.1">
    <property type="nucleotide sequence ID" value="NZ_KQ960680.1"/>
</dbReference>
<dbReference type="InterPro" id="IPR042229">
    <property type="entry name" value="Listeria/Bacterioides_rpt_sf"/>
</dbReference>
<dbReference type="SMART" id="SM00327">
    <property type="entry name" value="VWA"/>
    <property type="match status" value="1"/>
</dbReference>
<evidence type="ECO:0000259" key="3">
    <source>
        <dbReference type="PROSITE" id="PS50234"/>
    </source>
</evidence>
<dbReference type="Gene3D" id="3.40.50.410">
    <property type="entry name" value="von Willebrand factor, type A domain"/>
    <property type="match status" value="1"/>
</dbReference>
<sequence length="639" mass="71248">MKSLVKKITNLLVATLVTFGVMNGTTQAFADDTVATGQHEALAKNNKTATKLDSQLTTNISLSFPGKEDVLAQDVVFVLDKSGASDEKDIHAQARQFLTDIKQQADEKGLNIKVGIVNFYYAGKIHQELTDVVKNYDDIQKKLKSSVLGFGTNMHAGLLAAKKMLDEDATVAAKNKHIILISDGATYLYSKNNDFKTAYTRSFNPTKQKDPSKYGDKRDLQGGIWEYQSREYNLKNDWKKFEGTDVNFIFSYAMGGAWPWDTNKPENKDKPKPSIKYLGEYLDFYRQQEQDTSKNWAQYDYAYTFFSRKKGGGSRGIVVPIENNAPANIDIAFIKADEVFQEMVNAGYQMNVYYKNKADFNGSLFLKYLARKSNNGELNTNFEQLKKEVLEKVSKGSTVGDYVGKDFDFVNNDKELSLKVADETLNAEKITDTTLGKDDAHFGFGKKADGTYSFELIYKKADAQDGNKEKLILKINETVYPKTAVTLNYKEKLVNVPTQAGTHVLNTNESATLKPVDANGKNGDAVDFPVPQVEYVAKVTNSTVTFMNGTKNYASAKVETGKAIDTDALTDQSMPQDPMKAGYAFKEWNTKEDGTGTAFTGDTIVNSDITVYAIYTKKPDSVTEKKDSKCFCKESWCTS</sequence>
<reference evidence="4 5" key="1">
    <citation type="submission" date="2016-01" db="EMBL/GenBank/DDBJ databases">
        <authorList>
            <person name="Mitreva M."/>
            <person name="Pepin K.H."/>
            <person name="Mihindukulasuriya K.A."/>
            <person name="Fulton R."/>
            <person name="Fronick C."/>
            <person name="O'Laughlin M."/>
            <person name="Miner T."/>
            <person name="Herter B."/>
            <person name="Rosa B.A."/>
            <person name="Cordes M."/>
            <person name="Tomlinson C."/>
            <person name="Wollam A."/>
            <person name="Palsikar V.B."/>
            <person name="Mardis E.R."/>
            <person name="Wilson R.K."/>
        </authorList>
    </citation>
    <scope>NUCLEOTIDE SEQUENCE [LARGE SCALE GENOMIC DNA]</scope>
    <source>
        <strain evidence="4 5">DNF00696</strain>
    </source>
</reference>
<dbReference type="InterPro" id="IPR036465">
    <property type="entry name" value="vWFA_dom_sf"/>
</dbReference>
<evidence type="ECO:0000256" key="2">
    <source>
        <dbReference type="SAM" id="SignalP"/>
    </source>
</evidence>
<dbReference type="GO" id="GO:0030313">
    <property type="term" value="C:cell envelope"/>
    <property type="evidence" value="ECO:0007669"/>
    <property type="project" value="UniProtKB-SubCell"/>
</dbReference>
<protein>
    <submittedName>
        <fullName evidence="4">von Willebrand factor type A domain protein</fullName>
    </submittedName>
</protein>
<proteinExistence type="predicted"/>
<name>A0AB34X0L6_9ACTO</name>
<feature type="chain" id="PRO_5044296324" evidence="2">
    <location>
        <begin position="31"/>
        <end position="639"/>
    </location>
</feature>
<evidence type="ECO:0000256" key="1">
    <source>
        <dbReference type="ARBA" id="ARBA00004196"/>
    </source>
</evidence>
<comment type="caution">
    <text evidence="4">The sequence shown here is derived from an EMBL/GenBank/DDBJ whole genome shotgun (WGS) entry which is preliminary data.</text>
</comment>
<dbReference type="AlphaFoldDB" id="A0AB34X0L6"/>